<organism evidence="2 3">
    <name type="scientific">Paenibacillus hemerocallicola</name>
    <dbReference type="NCBI Taxonomy" id="1172614"/>
    <lineage>
        <taxon>Bacteria</taxon>
        <taxon>Bacillati</taxon>
        <taxon>Bacillota</taxon>
        <taxon>Bacilli</taxon>
        <taxon>Bacillales</taxon>
        <taxon>Paenibacillaceae</taxon>
        <taxon>Paenibacillus</taxon>
    </lineage>
</organism>
<dbReference type="Proteomes" id="UP000307943">
    <property type="component" value="Unassembled WGS sequence"/>
</dbReference>
<dbReference type="InterPro" id="IPR038020">
    <property type="entry name" value="MbtH-like_sf"/>
</dbReference>
<dbReference type="Pfam" id="PF03621">
    <property type="entry name" value="MbtH"/>
    <property type="match status" value="1"/>
</dbReference>
<accession>A0A5C4SZ55</accession>
<dbReference type="SMART" id="SM00923">
    <property type="entry name" value="MbtH"/>
    <property type="match status" value="1"/>
</dbReference>
<protein>
    <submittedName>
        <fullName evidence="2">MbtH family NRPS accessory protein</fullName>
    </submittedName>
</protein>
<dbReference type="OrthoDB" id="7584480at2"/>
<dbReference type="GO" id="GO:0005829">
    <property type="term" value="C:cytosol"/>
    <property type="evidence" value="ECO:0007669"/>
    <property type="project" value="TreeGrafter"/>
</dbReference>
<dbReference type="SUPFAM" id="SSF160582">
    <property type="entry name" value="MbtH-like"/>
    <property type="match status" value="1"/>
</dbReference>
<name>A0A5C4SZ55_9BACL</name>
<dbReference type="GO" id="GO:0019290">
    <property type="term" value="P:siderophore biosynthetic process"/>
    <property type="evidence" value="ECO:0007669"/>
    <property type="project" value="TreeGrafter"/>
</dbReference>
<dbReference type="InterPro" id="IPR005153">
    <property type="entry name" value="MbtH-like_dom"/>
</dbReference>
<evidence type="ECO:0000259" key="1">
    <source>
        <dbReference type="SMART" id="SM00923"/>
    </source>
</evidence>
<sequence>MANPFEISDGSYYVLINAEGQYSIWPSFVEVPAGWTIFYGLETRQSCLDYINAHWNDMRPNSLIAATAAERERK</sequence>
<dbReference type="RefSeq" id="WP_139606712.1">
    <property type="nucleotide sequence ID" value="NZ_VDCQ01000073.1"/>
</dbReference>
<proteinExistence type="predicted"/>
<keyword evidence="3" id="KW-1185">Reference proteome</keyword>
<reference evidence="2 3" key="1">
    <citation type="submission" date="2019-05" db="EMBL/GenBank/DDBJ databases">
        <title>We sequenced the genome of Paenibacillus hemerocallicola KCTC 33185 for further insight into its adaptation and study the phylogeny of Paenibacillus.</title>
        <authorList>
            <person name="Narsing Rao M.P."/>
        </authorList>
    </citation>
    <scope>NUCLEOTIDE SEQUENCE [LARGE SCALE GENOMIC DNA]</scope>
    <source>
        <strain evidence="2 3">KCTC 33185</strain>
    </source>
</reference>
<dbReference type="Gene3D" id="3.90.820.10">
    <property type="entry name" value="Structural Genomics, Unknown Function 30-nov-00 1gh9 Mol_id"/>
    <property type="match status" value="1"/>
</dbReference>
<dbReference type="PANTHER" id="PTHR38444:SF1">
    <property type="entry name" value="ENTEROBACTIN BIOSYNTHESIS PROTEIN YBDZ"/>
    <property type="match status" value="1"/>
</dbReference>
<feature type="domain" description="MbtH-like" evidence="1">
    <location>
        <begin position="3"/>
        <end position="53"/>
    </location>
</feature>
<comment type="caution">
    <text evidence="2">The sequence shown here is derived from an EMBL/GenBank/DDBJ whole genome shotgun (WGS) entry which is preliminary data.</text>
</comment>
<evidence type="ECO:0000313" key="2">
    <source>
        <dbReference type="EMBL" id="TNJ61565.1"/>
    </source>
</evidence>
<gene>
    <name evidence="2" type="ORF">FE784_34030</name>
</gene>
<dbReference type="EMBL" id="VDCQ01000073">
    <property type="protein sequence ID" value="TNJ61565.1"/>
    <property type="molecule type" value="Genomic_DNA"/>
</dbReference>
<evidence type="ECO:0000313" key="3">
    <source>
        <dbReference type="Proteomes" id="UP000307943"/>
    </source>
</evidence>
<dbReference type="InterPro" id="IPR037407">
    <property type="entry name" value="MLP_fam"/>
</dbReference>
<dbReference type="PANTHER" id="PTHR38444">
    <property type="entry name" value="ENTEROBACTIN BIOSYNTHESIS PROTEIN YBDZ"/>
    <property type="match status" value="1"/>
</dbReference>
<dbReference type="AlphaFoldDB" id="A0A5C4SZ55"/>